<feature type="transmembrane region" description="Helical" evidence="1">
    <location>
        <begin position="21"/>
        <end position="44"/>
    </location>
</feature>
<keyword evidence="1" id="KW-0812">Transmembrane</keyword>
<accession>A0A859FB32</accession>
<name>A0A859FB32_9BACI</name>
<protein>
    <submittedName>
        <fullName evidence="2">Uncharacterized protein</fullName>
    </submittedName>
</protein>
<keyword evidence="3" id="KW-1185">Reference proteome</keyword>
<keyword evidence="1" id="KW-1133">Transmembrane helix</keyword>
<dbReference type="KEGG" id="psua:FLK61_24860"/>
<evidence type="ECO:0000313" key="3">
    <source>
        <dbReference type="Proteomes" id="UP000318138"/>
    </source>
</evidence>
<keyword evidence="1" id="KW-0472">Membrane</keyword>
<reference evidence="3" key="1">
    <citation type="submission" date="2019-07" db="EMBL/GenBank/DDBJ databases">
        <title>Bacillus alkalisoli sp. nov. isolated from saline soil.</title>
        <authorList>
            <person name="Sun J.-Q."/>
            <person name="Xu L."/>
        </authorList>
    </citation>
    <scope>NUCLEOTIDE SEQUENCE [LARGE SCALE GENOMIC DNA]</scope>
    <source>
        <strain evidence="3">M4U3P1</strain>
    </source>
</reference>
<dbReference type="EMBL" id="CP041372">
    <property type="protein sequence ID" value="QKS70008.1"/>
    <property type="molecule type" value="Genomic_DNA"/>
</dbReference>
<evidence type="ECO:0000313" key="2">
    <source>
        <dbReference type="EMBL" id="QKS70008.1"/>
    </source>
</evidence>
<sequence length="45" mass="5055">MSQKKDDKPFDDGFSEALRGLGIGMVMMIVFFLLLHFVFGVQAFA</sequence>
<dbReference type="Proteomes" id="UP000318138">
    <property type="component" value="Chromosome"/>
</dbReference>
<dbReference type="AlphaFoldDB" id="A0A859FB32"/>
<dbReference type="RefSeq" id="WP_176008052.1">
    <property type="nucleotide sequence ID" value="NZ_CP041372.2"/>
</dbReference>
<proteinExistence type="predicted"/>
<evidence type="ECO:0000256" key="1">
    <source>
        <dbReference type="SAM" id="Phobius"/>
    </source>
</evidence>
<gene>
    <name evidence="2" type="ORF">FLK61_24860</name>
</gene>
<organism evidence="2 3">
    <name type="scientific">Paenalkalicoccus suaedae</name>
    <dbReference type="NCBI Taxonomy" id="2592382"/>
    <lineage>
        <taxon>Bacteria</taxon>
        <taxon>Bacillati</taxon>
        <taxon>Bacillota</taxon>
        <taxon>Bacilli</taxon>
        <taxon>Bacillales</taxon>
        <taxon>Bacillaceae</taxon>
        <taxon>Paenalkalicoccus</taxon>
    </lineage>
</organism>